<protein>
    <submittedName>
        <fullName evidence="1">Uncharacterized protein</fullName>
    </submittedName>
</protein>
<proteinExistence type="predicted"/>
<reference evidence="1" key="1">
    <citation type="journal article" date="2014" name="Int. J. Syst. Evol. Microbiol.">
        <title>Complete genome sequence of Corynebacterium casei LMG S-19264T (=DSM 44701T), isolated from a smear-ripened cheese.</title>
        <authorList>
            <consortium name="US DOE Joint Genome Institute (JGI-PGF)"/>
            <person name="Walter F."/>
            <person name="Albersmeier A."/>
            <person name="Kalinowski J."/>
            <person name="Ruckert C."/>
        </authorList>
    </citation>
    <scope>NUCLEOTIDE SEQUENCE</scope>
    <source>
        <strain evidence="1">CGMCC 4.7278</strain>
    </source>
</reference>
<evidence type="ECO:0000313" key="2">
    <source>
        <dbReference type="Proteomes" id="UP000612956"/>
    </source>
</evidence>
<comment type="caution">
    <text evidence="1">The sequence shown here is derived from an EMBL/GenBank/DDBJ whole genome shotgun (WGS) entry which is preliminary data.</text>
</comment>
<reference evidence="1" key="2">
    <citation type="submission" date="2020-09" db="EMBL/GenBank/DDBJ databases">
        <authorList>
            <person name="Sun Q."/>
            <person name="Zhou Y."/>
        </authorList>
    </citation>
    <scope>NUCLEOTIDE SEQUENCE</scope>
    <source>
        <strain evidence="1">CGMCC 4.7278</strain>
    </source>
</reference>
<sequence length="209" mass="22478">MVDDLALLAGREAEVTSTLTALVGYYRALAQLGSNRHPPAELQYGCRQLLDLCATAVTVPATEPQSTGIPVEERIDIAPTKSQSVLSSCVAVPAVRGPGSRSPAGTVSNRLREVFIEHPNELLRSQDLVAMLVARGWEEPARPRHSIYQAMTKLVENEPRITKVGPAQWRYSTADRSADVSDDAGRARMVYGRPSTDRISGNGALAATG</sequence>
<accession>A0A917QKX6</accession>
<dbReference type="AlphaFoldDB" id="A0A917QKX6"/>
<evidence type="ECO:0000313" key="1">
    <source>
        <dbReference type="EMBL" id="GGK54843.1"/>
    </source>
</evidence>
<keyword evidence="2" id="KW-1185">Reference proteome</keyword>
<dbReference type="Proteomes" id="UP000612956">
    <property type="component" value="Unassembled WGS sequence"/>
</dbReference>
<dbReference type="EMBL" id="BMMW01000002">
    <property type="protein sequence ID" value="GGK54843.1"/>
    <property type="molecule type" value="Genomic_DNA"/>
</dbReference>
<organism evidence="1 2">
    <name type="scientific">Nocardia camponoti</name>
    <dbReference type="NCBI Taxonomy" id="1616106"/>
    <lineage>
        <taxon>Bacteria</taxon>
        <taxon>Bacillati</taxon>
        <taxon>Actinomycetota</taxon>
        <taxon>Actinomycetes</taxon>
        <taxon>Mycobacteriales</taxon>
        <taxon>Nocardiaceae</taxon>
        <taxon>Nocardia</taxon>
    </lineage>
</organism>
<dbReference type="RefSeq" id="WP_188829340.1">
    <property type="nucleotide sequence ID" value="NZ_BMMW01000002.1"/>
</dbReference>
<gene>
    <name evidence="1" type="ORF">GCM10011591_28380</name>
</gene>
<name>A0A917QKX6_9NOCA</name>